<proteinExistence type="predicted"/>
<dbReference type="InterPro" id="IPR039261">
    <property type="entry name" value="FNR_nucleotide-bd"/>
</dbReference>
<feature type="domain" description="FAD-binding FR-type" evidence="5">
    <location>
        <begin position="103"/>
        <end position="203"/>
    </location>
</feature>
<keyword evidence="2" id="KW-0479">Metal-binding</keyword>
<dbReference type="SUPFAM" id="SSF52343">
    <property type="entry name" value="Ferredoxin reductase-like, C-terminal NADP-linked domain"/>
    <property type="match status" value="1"/>
</dbReference>
<dbReference type="PROSITE" id="PS00197">
    <property type="entry name" value="2FE2S_FER_1"/>
    <property type="match status" value="1"/>
</dbReference>
<dbReference type="EMBL" id="JBHSQW010000031">
    <property type="protein sequence ID" value="MFC5995386.1"/>
    <property type="molecule type" value="Genomic_DNA"/>
</dbReference>
<dbReference type="Gene3D" id="3.10.20.30">
    <property type="match status" value="1"/>
</dbReference>
<dbReference type="Gene3D" id="2.40.30.10">
    <property type="entry name" value="Translation factors"/>
    <property type="match status" value="1"/>
</dbReference>
<dbReference type="RefSeq" id="WP_379585406.1">
    <property type="nucleotide sequence ID" value="NZ_JBHSQW010000031.1"/>
</dbReference>
<dbReference type="PANTHER" id="PTHR47354:SF5">
    <property type="entry name" value="PROTEIN RFBI"/>
    <property type="match status" value="1"/>
</dbReference>
<sequence length="339" mass="36792">MYSASLRFSDGHVETVDVPSGCNVLKAALDAGIGLASQCQSGSCGTCVAQLRDGRTEPVPGRASALLDSEYREGGRLLCSTLLDSAAQFQLPYPSEVLFGEQPKVHVATVTELVPLSQIVVGLRVRIEDRPLGFRAGQYARIRVPGTHEWRSYSMASPPDSGAELEFHVRLLPDGRFSSYLREGCTVGAQLEIDGPYGSFVVRPSKDHHLFVAGGTGLAPILSMIDHLRESGSRRSPVTLCFACQTETALYYAEEVGLRTMWMPRMQARIAVTEPTTAGSWTGPIGTPVSLIEPGDVRERTTAYLCGPPGMIDAARRRLRELGLPADQIHSERFVSSEE</sequence>
<dbReference type="Proteomes" id="UP001596302">
    <property type="component" value="Unassembled WGS sequence"/>
</dbReference>
<dbReference type="PROSITE" id="PS51384">
    <property type="entry name" value="FAD_FR"/>
    <property type="match status" value="1"/>
</dbReference>
<evidence type="ECO:0000313" key="6">
    <source>
        <dbReference type="EMBL" id="MFC5995386.1"/>
    </source>
</evidence>
<dbReference type="PANTHER" id="PTHR47354">
    <property type="entry name" value="NADH OXIDOREDUCTASE HCR"/>
    <property type="match status" value="1"/>
</dbReference>
<dbReference type="InterPro" id="IPR001433">
    <property type="entry name" value="OxRdtase_FAD/NAD-bd"/>
</dbReference>
<keyword evidence="7" id="KW-1185">Reference proteome</keyword>
<evidence type="ECO:0000259" key="5">
    <source>
        <dbReference type="PROSITE" id="PS51384"/>
    </source>
</evidence>
<dbReference type="InterPro" id="IPR001041">
    <property type="entry name" value="2Fe-2S_ferredoxin-type"/>
</dbReference>
<evidence type="ECO:0000256" key="3">
    <source>
        <dbReference type="ARBA" id="ARBA00023014"/>
    </source>
</evidence>
<name>A0ABW1J3R5_9PSEU</name>
<protein>
    <submittedName>
        <fullName evidence="6">FAD-binding oxidoreductase</fullName>
    </submittedName>
</protein>
<evidence type="ECO:0000256" key="1">
    <source>
        <dbReference type="ARBA" id="ARBA00001974"/>
    </source>
</evidence>
<dbReference type="InterPro" id="IPR017938">
    <property type="entry name" value="Riboflavin_synthase-like_b-brl"/>
</dbReference>
<dbReference type="Pfam" id="PF00970">
    <property type="entry name" value="FAD_binding_6"/>
    <property type="match status" value="1"/>
</dbReference>
<dbReference type="InterPro" id="IPR050415">
    <property type="entry name" value="MRET"/>
</dbReference>
<dbReference type="InterPro" id="IPR001709">
    <property type="entry name" value="Flavoprot_Pyr_Nucl_cyt_Rdtase"/>
</dbReference>
<dbReference type="InterPro" id="IPR017927">
    <property type="entry name" value="FAD-bd_FR_type"/>
</dbReference>
<dbReference type="InterPro" id="IPR008333">
    <property type="entry name" value="Cbr1-like_FAD-bd_dom"/>
</dbReference>
<comment type="cofactor">
    <cofactor evidence="1">
        <name>FAD</name>
        <dbReference type="ChEBI" id="CHEBI:57692"/>
    </cofactor>
</comment>
<dbReference type="PRINTS" id="PR00410">
    <property type="entry name" value="PHEHYDRXLASE"/>
</dbReference>
<dbReference type="Pfam" id="PF00175">
    <property type="entry name" value="NAD_binding_1"/>
    <property type="match status" value="1"/>
</dbReference>
<dbReference type="InterPro" id="IPR012675">
    <property type="entry name" value="Beta-grasp_dom_sf"/>
</dbReference>
<keyword evidence="2" id="KW-0001">2Fe-2S</keyword>
<reference evidence="7" key="1">
    <citation type="journal article" date="2019" name="Int. J. Syst. Evol. Microbiol.">
        <title>The Global Catalogue of Microorganisms (GCM) 10K type strain sequencing project: providing services to taxonomists for standard genome sequencing and annotation.</title>
        <authorList>
            <consortium name="The Broad Institute Genomics Platform"/>
            <consortium name="The Broad Institute Genome Sequencing Center for Infectious Disease"/>
            <person name="Wu L."/>
            <person name="Ma J."/>
        </authorList>
    </citation>
    <scope>NUCLEOTIDE SEQUENCE [LARGE SCALE GENOMIC DNA]</scope>
    <source>
        <strain evidence="7">CCM 8391</strain>
    </source>
</reference>
<dbReference type="CDD" id="cd00207">
    <property type="entry name" value="fer2"/>
    <property type="match status" value="1"/>
</dbReference>
<dbReference type="Gene3D" id="3.40.50.80">
    <property type="entry name" value="Nucleotide-binding domain of ferredoxin-NADP reductase (FNR) module"/>
    <property type="match status" value="1"/>
</dbReference>
<organism evidence="6 7">
    <name type="scientific">Pseudonocardia hispaniensis</name>
    <dbReference type="NCBI Taxonomy" id="904933"/>
    <lineage>
        <taxon>Bacteria</taxon>
        <taxon>Bacillati</taxon>
        <taxon>Actinomycetota</taxon>
        <taxon>Actinomycetes</taxon>
        <taxon>Pseudonocardiales</taxon>
        <taxon>Pseudonocardiaceae</taxon>
        <taxon>Pseudonocardia</taxon>
    </lineage>
</organism>
<dbReference type="Pfam" id="PF00111">
    <property type="entry name" value="Fer2"/>
    <property type="match status" value="1"/>
</dbReference>
<keyword evidence="3" id="KW-0411">Iron-sulfur</keyword>
<dbReference type="SUPFAM" id="SSF54292">
    <property type="entry name" value="2Fe-2S ferredoxin-like"/>
    <property type="match status" value="1"/>
</dbReference>
<evidence type="ECO:0000259" key="4">
    <source>
        <dbReference type="PROSITE" id="PS51085"/>
    </source>
</evidence>
<comment type="caution">
    <text evidence="6">The sequence shown here is derived from an EMBL/GenBank/DDBJ whole genome shotgun (WGS) entry which is preliminary data.</text>
</comment>
<keyword evidence="2" id="KW-0408">Iron</keyword>
<dbReference type="SUPFAM" id="SSF63380">
    <property type="entry name" value="Riboflavin synthase domain-like"/>
    <property type="match status" value="1"/>
</dbReference>
<accession>A0ABW1J3R5</accession>
<dbReference type="PRINTS" id="PR00371">
    <property type="entry name" value="FPNCR"/>
</dbReference>
<dbReference type="InterPro" id="IPR036010">
    <property type="entry name" value="2Fe-2S_ferredoxin-like_sf"/>
</dbReference>
<dbReference type="InterPro" id="IPR006058">
    <property type="entry name" value="2Fe2S_fd_BS"/>
</dbReference>
<feature type="domain" description="2Fe-2S ferredoxin-type" evidence="4">
    <location>
        <begin position="2"/>
        <end position="97"/>
    </location>
</feature>
<evidence type="ECO:0000256" key="2">
    <source>
        <dbReference type="ARBA" id="ARBA00022714"/>
    </source>
</evidence>
<gene>
    <name evidence="6" type="ORF">ACFQE5_14320</name>
</gene>
<evidence type="ECO:0000313" key="7">
    <source>
        <dbReference type="Proteomes" id="UP001596302"/>
    </source>
</evidence>
<dbReference type="PROSITE" id="PS51085">
    <property type="entry name" value="2FE2S_FER_2"/>
    <property type="match status" value="1"/>
</dbReference>